<evidence type="ECO:0000256" key="1">
    <source>
        <dbReference type="ARBA" id="ARBA00001968"/>
    </source>
</evidence>
<dbReference type="GO" id="GO:0047429">
    <property type="term" value="F:nucleoside triphosphate diphosphatase activity"/>
    <property type="evidence" value="ECO:0007669"/>
    <property type="project" value="UniProtKB-EC"/>
</dbReference>
<dbReference type="HAMAP" id="MF_00528">
    <property type="entry name" value="Maf"/>
    <property type="match status" value="1"/>
</dbReference>
<dbReference type="EMBL" id="JADJMH010000018">
    <property type="protein sequence ID" value="MBK7676296.1"/>
    <property type="molecule type" value="Genomic_DNA"/>
</dbReference>
<dbReference type="GO" id="GO:0005737">
    <property type="term" value="C:cytoplasm"/>
    <property type="evidence" value="ECO:0007669"/>
    <property type="project" value="UniProtKB-SubCell"/>
</dbReference>
<dbReference type="Proteomes" id="UP000697998">
    <property type="component" value="Unassembled WGS sequence"/>
</dbReference>
<proteinExistence type="inferred from homology"/>
<gene>
    <name evidence="5" type="primary">maf</name>
    <name evidence="5" type="ORF">IPJ27_16950</name>
</gene>
<dbReference type="InterPro" id="IPR029001">
    <property type="entry name" value="ITPase-like_fam"/>
</dbReference>
<evidence type="ECO:0000313" key="6">
    <source>
        <dbReference type="Proteomes" id="UP000697998"/>
    </source>
</evidence>
<dbReference type="SUPFAM" id="SSF52972">
    <property type="entry name" value="ITPase-like"/>
    <property type="match status" value="1"/>
</dbReference>
<dbReference type="Gene3D" id="3.90.950.10">
    <property type="match status" value="1"/>
</dbReference>
<comment type="subcellular location">
    <subcellularLocation>
        <location evidence="4">Cytoplasm</location>
    </subcellularLocation>
</comment>
<comment type="cofactor">
    <cofactor evidence="1 4">
        <name>a divalent metal cation</name>
        <dbReference type="ChEBI" id="CHEBI:60240"/>
    </cofactor>
</comment>
<comment type="caution">
    <text evidence="4">Lacks conserved residue(s) required for the propagation of feature annotation.</text>
</comment>
<dbReference type="AlphaFoldDB" id="A0A935UGQ0"/>
<dbReference type="PIRSF" id="PIRSF006305">
    <property type="entry name" value="Maf"/>
    <property type="match status" value="1"/>
</dbReference>
<comment type="caution">
    <text evidence="5">The sequence shown here is derived from an EMBL/GenBank/DDBJ whole genome shotgun (WGS) entry which is preliminary data.</text>
</comment>
<feature type="site" description="Important for substrate specificity" evidence="4">
    <location>
        <position position="18"/>
    </location>
</feature>
<evidence type="ECO:0000256" key="3">
    <source>
        <dbReference type="ARBA" id="ARBA00023080"/>
    </source>
</evidence>
<organism evidence="5 6">
    <name type="scientific">Candidatus Accumulibacter proximus</name>
    <dbReference type="NCBI Taxonomy" id="2954385"/>
    <lineage>
        <taxon>Bacteria</taxon>
        <taxon>Pseudomonadati</taxon>
        <taxon>Pseudomonadota</taxon>
        <taxon>Betaproteobacteria</taxon>
        <taxon>Candidatus Accumulibacter</taxon>
    </lineage>
</organism>
<dbReference type="NCBIfam" id="TIGR00172">
    <property type="entry name" value="maf"/>
    <property type="match status" value="1"/>
</dbReference>
<keyword evidence="2 4" id="KW-0378">Hydrolase</keyword>
<keyword evidence="4" id="KW-0963">Cytoplasm</keyword>
<protein>
    <recommendedName>
        <fullName evidence="4">dTTP/UTP pyrophosphatase</fullName>
        <shortName evidence="4">dTTPase/UTPase</shortName>
        <ecNumber evidence="4">3.6.1.9</ecNumber>
    </recommendedName>
    <alternativeName>
        <fullName evidence="4">Nucleoside triphosphate pyrophosphatase</fullName>
    </alternativeName>
    <alternativeName>
        <fullName evidence="4">Nucleotide pyrophosphatase</fullName>
        <shortName evidence="4">Nucleotide PPase</shortName>
    </alternativeName>
</protein>
<comment type="catalytic activity">
    <reaction evidence="4">
        <text>dTTP + H2O = dTMP + diphosphate + H(+)</text>
        <dbReference type="Rhea" id="RHEA:28534"/>
        <dbReference type="ChEBI" id="CHEBI:15377"/>
        <dbReference type="ChEBI" id="CHEBI:15378"/>
        <dbReference type="ChEBI" id="CHEBI:33019"/>
        <dbReference type="ChEBI" id="CHEBI:37568"/>
        <dbReference type="ChEBI" id="CHEBI:63528"/>
        <dbReference type="EC" id="3.6.1.9"/>
    </reaction>
</comment>
<feature type="site" description="Important for substrate specificity" evidence="4">
    <location>
        <position position="89"/>
    </location>
</feature>
<evidence type="ECO:0000256" key="4">
    <source>
        <dbReference type="HAMAP-Rule" id="MF_00528"/>
    </source>
</evidence>
<keyword evidence="3 4" id="KW-0546">Nucleotide metabolism</keyword>
<dbReference type="PANTHER" id="PTHR43213">
    <property type="entry name" value="BIFUNCTIONAL DTTP/UTP PYROPHOSPHATASE/METHYLTRANSFERASE PROTEIN-RELATED"/>
    <property type="match status" value="1"/>
</dbReference>
<comment type="catalytic activity">
    <reaction evidence="4">
        <text>UTP + H2O = UMP + diphosphate + H(+)</text>
        <dbReference type="Rhea" id="RHEA:29395"/>
        <dbReference type="ChEBI" id="CHEBI:15377"/>
        <dbReference type="ChEBI" id="CHEBI:15378"/>
        <dbReference type="ChEBI" id="CHEBI:33019"/>
        <dbReference type="ChEBI" id="CHEBI:46398"/>
        <dbReference type="ChEBI" id="CHEBI:57865"/>
        <dbReference type="EC" id="3.6.1.9"/>
    </reaction>
</comment>
<reference evidence="5 6" key="1">
    <citation type="submission" date="2020-10" db="EMBL/GenBank/DDBJ databases">
        <title>Connecting structure to function with the recovery of over 1000 high-quality activated sludge metagenome-assembled genomes encoding full-length rRNA genes using long-read sequencing.</title>
        <authorList>
            <person name="Singleton C.M."/>
            <person name="Petriglieri F."/>
            <person name="Kristensen J.M."/>
            <person name="Kirkegaard R.H."/>
            <person name="Michaelsen T.Y."/>
            <person name="Andersen M.H."/>
            <person name="Karst S.M."/>
            <person name="Dueholm M.S."/>
            <person name="Nielsen P.H."/>
            <person name="Albertsen M."/>
        </authorList>
    </citation>
    <scope>NUCLEOTIDE SEQUENCE [LARGE SCALE GENOMIC DNA]</scope>
    <source>
        <strain evidence="5">EsbW_18-Q3-R4-48_BATAC.285</strain>
    </source>
</reference>
<evidence type="ECO:0000256" key="2">
    <source>
        <dbReference type="ARBA" id="ARBA00022801"/>
    </source>
</evidence>
<dbReference type="Pfam" id="PF02545">
    <property type="entry name" value="Maf"/>
    <property type="match status" value="1"/>
</dbReference>
<dbReference type="EC" id="3.6.1.9" evidence="4"/>
<accession>A0A935UGQ0</accession>
<dbReference type="GO" id="GO:0009117">
    <property type="term" value="P:nucleotide metabolic process"/>
    <property type="evidence" value="ECO:0007669"/>
    <property type="project" value="UniProtKB-KW"/>
</dbReference>
<name>A0A935UGQ0_9PROT</name>
<comment type="function">
    <text evidence="4">Nucleoside triphosphate pyrophosphatase that hydrolyzes dTTP and UTP. May have a dual role in cell division arrest and in preventing the incorporation of modified nucleotides into cellular nucleic acids.</text>
</comment>
<evidence type="ECO:0000313" key="5">
    <source>
        <dbReference type="EMBL" id="MBK7676296.1"/>
    </source>
</evidence>
<dbReference type="PANTHER" id="PTHR43213:SF5">
    <property type="entry name" value="BIFUNCTIONAL DTTP_UTP PYROPHOSPHATASE_METHYLTRANSFERASE PROTEIN-RELATED"/>
    <property type="match status" value="1"/>
</dbReference>
<dbReference type="InterPro" id="IPR003697">
    <property type="entry name" value="Maf-like"/>
</dbReference>
<feature type="active site" description="Proton acceptor" evidence="4">
    <location>
        <position position="88"/>
    </location>
</feature>
<sequence length="207" mass="22874">MPVDTQHPRLHLASRSPRRRELLAQIGVGFDTLLLRNSPRDDRALDETPLTGEDPVDYVERIARSKAEHGCRIVSWRRLLAQPVLAADTTIELAGELIGKPRDAEDARRILQRLSGTTHRVLTAVAIAFDGEMELALSISEVRFRPLDEGEIGRYVASGEPMDKAGAYGIQGRAGMFIEHLSGSYSGVMGLPLCETAQLLKRFGYLL</sequence>
<comment type="similarity">
    <text evidence="4">Belongs to the Maf family. YhdE subfamily.</text>
</comment>
<dbReference type="CDD" id="cd00555">
    <property type="entry name" value="Maf"/>
    <property type="match status" value="1"/>
</dbReference>
<feature type="site" description="Important for substrate specificity" evidence="4">
    <location>
        <position position="171"/>
    </location>
</feature>